<comment type="caution">
    <text evidence="3">The sequence shown here is derived from an EMBL/GenBank/DDBJ whole genome shotgun (WGS) entry which is preliminary data.</text>
</comment>
<reference evidence="4" key="1">
    <citation type="journal article" date="2019" name="Int. J. Syst. Evol. Microbiol.">
        <title>The Global Catalogue of Microorganisms (GCM) 10K type strain sequencing project: providing services to taxonomists for standard genome sequencing and annotation.</title>
        <authorList>
            <consortium name="The Broad Institute Genomics Platform"/>
            <consortium name="The Broad Institute Genome Sequencing Center for Infectious Disease"/>
            <person name="Wu L."/>
            <person name="Ma J."/>
        </authorList>
    </citation>
    <scope>NUCLEOTIDE SEQUENCE [LARGE SCALE GENOMIC DNA]</scope>
    <source>
        <strain evidence="4">JCM 17938</strain>
    </source>
</reference>
<dbReference type="EMBL" id="BAABHJ010000019">
    <property type="protein sequence ID" value="GAA4612037.1"/>
    <property type="molecule type" value="Genomic_DNA"/>
</dbReference>
<evidence type="ECO:0000313" key="3">
    <source>
        <dbReference type="EMBL" id="GAA4612037.1"/>
    </source>
</evidence>
<feature type="region of interest" description="Disordered" evidence="1">
    <location>
        <begin position="1"/>
        <end position="42"/>
    </location>
</feature>
<proteinExistence type="predicted"/>
<feature type="transmembrane region" description="Helical" evidence="2">
    <location>
        <begin position="82"/>
        <end position="109"/>
    </location>
</feature>
<name>A0ABP8TPU0_9ACTN</name>
<gene>
    <name evidence="3" type="ORF">GCM10023195_51340</name>
</gene>
<feature type="transmembrane region" description="Helical" evidence="2">
    <location>
        <begin position="49"/>
        <end position="70"/>
    </location>
</feature>
<dbReference type="Proteomes" id="UP001500212">
    <property type="component" value="Unassembled WGS sequence"/>
</dbReference>
<accession>A0ABP8TPU0</accession>
<evidence type="ECO:0000256" key="2">
    <source>
        <dbReference type="SAM" id="Phobius"/>
    </source>
</evidence>
<evidence type="ECO:0000313" key="4">
    <source>
        <dbReference type="Proteomes" id="UP001500212"/>
    </source>
</evidence>
<sequence>MAISNQPASARNVAAPRAGSHPVRTRRCHSSVAADDHDRPAEQGSNVASFARLAAFGLAHAAIGLVVWNATRAVWQLPSAGAVAAVVVFTVGNLLAFVLEGVVVAVQALRLEYYEPVLRGVFTTAERLVMSLIATTSWPRCSAHRR</sequence>
<keyword evidence="2" id="KW-0472">Membrane</keyword>
<organism evidence="3 4">
    <name type="scientific">Actinoallomurus liliacearum</name>
    <dbReference type="NCBI Taxonomy" id="1080073"/>
    <lineage>
        <taxon>Bacteria</taxon>
        <taxon>Bacillati</taxon>
        <taxon>Actinomycetota</taxon>
        <taxon>Actinomycetes</taxon>
        <taxon>Streptosporangiales</taxon>
        <taxon>Thermomonosporaceae</taxon>
        <taxon>Actinoallomurus</taxon>
    </lineage>
</organism>
<keyword evidence="2" id="KW-0812">Transmembrane</keyword>
<protein>
    <submittedName>
        <fullName evidence="3">Uncharacterized protein</fullName>
    </submittedName>
</protein>
<keyword evidence="2" id="KW-1133">Transmembrane helix</keyword>
<evidence type="ECO:0000256" key="1">
    <source>
        <dbReference type="SAM" id="MobiDB-lite"/>
    </source>
</evidence>
<keyword evidence="4" id="KW-1185">Reference proteome</keyword>